<dbReference type="Proteomes" id="UP000814033">
    <property type="component" value="Unassembled WGS sequence"/>
</dbReference>
<accession>A0ACB8R9F6</accession>
<reference evidence="1" key="2">
    <citation type="journal article" date="2022" name="New Phytol.">
        <title>Evolutionary transition to the ectomycorrhizal habit in the genomes of a hyperdiverse lineage of mushroom-forming fungi.</title>
        <authorList>
            <person name="Looney B."/>
            <person name="Miyauchi S."/>
            <person name="Morin E."/>
            <person name="Drula E."/>
            <person name="Courty P.E."/>
            <person name="Kohler A."/>
            <person name="Kuo A."/>
            <person name="LaButti K."/>
            <person name="Pangilinan J."/>
            <person name="Lipzen A."/>
            <person name="Riley R."/>
            <person name="Andreopoulos W."/>
            <person name="He G."/>
            <person name="Johnson J."/>
            <person name="Nolan M."/>
            <person name="Tritt A."/>
            <person name="Barry K.W."/>
            <person name="Grigoriev I.V."/>
            <person name="Nagy L.G."/>
            <person name="Hibbett D."/>
            <person name="Henrissat B."/>
            <person name="Matheny P.B."/>
            <person name="Labbe J."/>
            <person name="Martin F.M."/>
        </authorList>
    </citation>
    <scope>NUCLEOTIDE SEQUENCE</scope>
    <source>
        <strain evidence="1">FP105234-sp</strain>
    </source>
</reference>
<evidence type="ECO:0000313" key="2">
    <source>
        <dbReference type="Proteomes" id="UP000814033"/>
    </source>
</evidence>
<keyword evidence="2" id="KW-1185">Reference proteome</keyword>
<organism evidence="1 2">
    <name type="scientific">Auriscalpium vulgare</name>
    <dbReference type="NCBI Taxonomy" id="40419"/>
    <lineage>
        <taxon>Eukaryota</taxon>
        <taxon>Fungi</taxon>
        <taxon>Dikarya</taxon>
        <taxon>Basidiomycota</taxon>
        <taxon>Agaricomycotina</taxon>
        <taxon>Agaricomycetes</taxon>
        <taxon>Russulales</taxon>
        <taxon>Auriscalpiaceae</taxon>
        <taxon>Auriscalpium</taxon>
    </lineage>
</organism>
<feature type="non-terminal residue" evidence="1">
    <location>
        <position position="286"/>
    </location>
</feature>
<reference evidence="1" key="1">
    <citation type="submission" date="2021-02" db="EMBL/GenBank/DDBJ databases">
        <authorList>
            <consortium name="DOE Joint Genome Institute"/>
            <person name="Ahrendt S."/>
            <person name="Looney B.P."/>
            <person name="Miyauchi S."/>
            <person name="Morin E."/>
            <person name="Drula E."/>
            <person name="Courty P.E."/>
            <person name="Chicoki N."/>
            <person name="Fauchery L."/>
            <person name="Kohler A."/>
            <person name="Kuo A."/>
            <person name="Labutti K."/>
            <person name="Pangilinan J."/>
            <person name="Lipzen A."/>
            <person name="Riley R."/>
            <person name="Andreopoulos W."/>
            <person name="He G."/>
            <person name="Johnson J."/>
            <person name="Barry K.W."/>
            <person name="Grigoriev I.V."/>
            <person name="Nagy L."/>
            <person name="Hibbett D."/>
            <person name="Henrissat B."/>
            <person name="Matheny P.B."/>
            <person name="Labbe J."/>
            <person name="Martin F."/>
        </authorList>
    </citation>
    <scope>NUCLEOTIDE SEQUENCE</scope>
    <source>
        <strain evidence="1">FP105234-sp</strain>
    </source>
</reference>
<comment type="caution">
    <text evidence="1">The sequence shown here is derived from an EMBL/GenBank/DDBJ whole genome shotgun (WGS) entry which is preliminary data.</text>
</comment>
<protein>
    <submittedName>
        <fullName evidence="1">Uncharacterized protein</fullName>
    </submittedName>
</protein>
<name>A0ACB8R9F6_9AGAM</name>
<gene>
    <name evidence="1" type="ORF">FA95DRAFT_1479383</name>
</gene>
<dbReference type="EMBL" id="MU276186">
    <property type="protein sequence ID" value="KAI0040552.1"/>
    <property type="molecule type" value="Genomic_DNA"/>
</dbReference>
<evidence type="ECO:0000313" key="1">
    <source>
        <dbReference type="EMBL" id="KAI0040552.1"/>
    </source>
</evidence>
<proteinExistence type="predicted"/>
<sequence>MMTNHLNWLNGLKAVFLGRQWQLERNMEFTEMYFRQKGHERELPEDYLQRRIMYARALLNTDLGGPEEAQIVLRNVPAGWMTTLNVPLPLSTDDITQRAQDNSASLIAAARSSGEVVSREDVQYLVRQALRDENSRPFRPRTFRNRPNRAQASVNLAAGSSEDVEETGWEVVNEDDEDSKAADEVNPEVLAQAFATLAKRQRAPPKGGYPFPKADGTKSLLRPPPSPCKLCGSKHHWDRECPHWPTYAKKKEVNFLSAGLETERSPEEEPMYHNLYESYLMQSISS</sequence>